<feature type="domain" description="UspA" evidence="1">
    <location>
        <begin position="41"/>
        <end position="193"/>
    </location>
</feature>
<accession>A0A6N8FUR3</accession>
<name>A0A6N8FUR3_9CHRO</name>
<organism evidence="2 3">
    <name type="scientific">Gloeocapsopsis dulcis AAB1 = 1H9</name>
    <dbReference type="NCBI Taxonomy" id="1433147"/>
    <lineage>
        <taxon>Bacteria</taxon>
        <taxon>Bacillati</taxon>
        <taxon>Cyanobacteriota</taxon>
        <taxon>Cyanophyceae</taxon>
        <taxon>Oscillatoriophycideae</taxon>
        <taxon>Chroococcales</taxon>
        <taxon>Chroococcaceae</taxon>
        <taxon>Gloeocapsopsis</taxon>
        <taxon>Gloeocapsopsis dulcis</taxon>
    </lineage>
</organism>
<reference evidence="2 3" key="1">
    <citation type="journal article" date="2019" name="Front. Microbiol.">
        <title>Genomic Features for Desiccation Tolerance and Sugar Biosynthesis in the Extremophile Gloeocapsopsis sp. UTEX B3054.</title>
        <authorList>
            <person name="Urrejola C."/>
            <person name="Alcorta J."/>
            <person name="Salas L."/>
            <person name="Vasquez M."/>
            <person name="Polz M.F."/>
            <person name="Vicuna R."/>
            <person name="Diez B."/>
        </authorList>
    </citation>
    <scope>NUCLEOTIDE SEQUENCE [LARGE SCALE GENOMIC DNA]</scope>
    <source>
        <strain evidence="2 3">1H9</strain>
    </source>
</reference>
<dbReference type="Proteomes" id="UP000441797">
    <property type="component" value="Unassembled WGS sequence"/>
</dbReference>
<protein>
    <recommendedName>
        <fullName evidence="1">UspA domain-containing protein</fullName>
    </recommendedName>
</protein>
<dbReference type="Pfam" id="PF00582">
    <property type="entry name" value="Usp"/>
    <property type="match status" value="1"/>
</dbReference>
<evidence type="ECO:0000313" key="3">
    <source>
        <dbReference type="Proteomes" id="UP000441797"/>
    </source>
</evidence>
<gene>
    <name evidence="2" type="ORF">BWI75_06745</name>
</gene>
<sequence length="225" mass="24622">MNIKPMLARLQSATGTNVIERMMLLAPAASQTQETTKAVDLVVGYNSSPNSQTALDLTLWIAHQTRLATQKQVTVHVVYVLEEHSQYRHCPISPTFELSRLYGDFSRELAQVATVRGSQLSAAQHPETPVLQPRITSPDLFEQADLILWQAKSLAAEWRGSLVTHLRFGNVASELKAVVEAENAALLFLGCNSAHHPIVQQLGTNFPCAVLGMDFATGKVLASVH</sequence>
<proteinExistence type="predicted"/>
<keyword evidence="3" id="KW-1185">Reference proteome</keyword>
<dbReference type="InterPro" id="IPR014729">
    <property type="entry name" value="Rossmann-like_a/b/a_fold"/>
</dbReference>
<evidence type="ECO:0000313" key="2">
    <source>
        <dbReference type="EMBL" id="MUL36055.1"/>
    </source>
</evidence>
<evidence type="ECO:0000259" key="1">
    <source>
        <dbReference type="Pfam" id="PF00582"/>
    </source>
</evidence>
<dbReference type="RefSeq" id="WP_105220991.1">
    <property type="nucleotide sequence ID" value="NZ_CAWNSU010000074.1"/>
</dbReference>
<dbReference type="SUPFAM" id="SSF52402">
    <property type="entry name" value="Adenine nucleotide alpha hydrolases-like"/>
    <property type="match status" value="1"/>
</dbReference>
<dbReference type="AlphaFoldDB" id="A0A6N8FUR3"/>
<comment type="caution">
    <text evidence="2">The sequence shown here is derived from an EMBL/GenBank/DDBJ whole genome shotgun (WGS) entry which is preliminary data.</text>
</comment>
<dbReference type="EMBL" id="NAPY01000008">
    <property type="protein sequence ID" value="MUL36055.1"/>
    <property type="molecule type" value="Genomic_DNA"/>
</dbReference>
<dbReference type="InterPro" id="IPR006016">
    <property type="entry name" value="UspA"/>
</dbReference>
<dbReference type="OrthoDB" id="420997at2"/>
<dbReference type="Gene3D" id="3.40.50.620">
    <property type="entry name" value="HUPs"/>
    <property type="match status" value="1"/>
</dbReference>